<feature type="binding site" evidence="7">
    <location>
        <position position="40"/>
    </location>
    <ligand>
        <name>substrate</name>
    </ligand>
</feature>
<dbReference type="RefSeq" id="WP_394818743.1">
    <property type="nucleotide sequence ID" value="NZ_JAWJZY010000001.1"/>
</dbReference>
<evidence type="ECO:0000259" key="9">
    <source>
        <dbReference type="SMART" id="SM00934"/>
    </source>
</evidence>
<protein>
    <recommendedName>
        <fullName evidence="7">Orotidine 5'-phosphate decarboxylase</fullName>
        <ecNumber evidence="7">4.1.1.23</ecNumber>
    </recommendedName>
    <alternativeName>
        <fullName evidence="7">OMP decarboxylase</fullName>
        <shortName evidence="7">OMPDCase</shortName>
        <shortName evidence="7">OMPdecase</shortName>
    </alternativeName>
</protein>
<keyword evidence="11" id="KW-1185">Reference proteome</keyword>
<evidence type="ECO:0000256" key="4">
    <source>
        <dbReference type="ARBA" id="ARBA00022975"/>
    </source>
</evidence>
<dbReference type="InterPro" id="IPR001754">
    <property type="entry name" value="OMPdeCOase_dom"/>
</dbReference>
<keyword evidence="5 7" id="KW-0456">Lyase</keyword>
<dbReference type="SUPFAM" id="SSF51366">
    <property type="entry name" value="Ribulose-phoshate binding barrel"/>
    <property type="match status" value="1"/>
</dbReference>
<evidence type="ECO:0000256" key="6">
    <source>
        <dbReference type="ARBA" id="ARBA00049157"/>
    </source>
</evidence>
<feature type="active site" description="Proton donor" evidence="7">
    <location>
        <position position="68"/>
    </location>
</feature>
<evidence type="ECO:0000256" key="7">
    <source>
        <dbReference type="HAMAP-Rule" id="MF_01200"/>
    </source>
</evidence>
<evidence type="ECO:0000256" key="3">
    <source>
        <dbReference type="ARBA" id="ARBA00022793"/>
    </source>
</evidence>
<sequence length="242" mass="25522">MSPPDQPTPRTRLIAAIDTADITQAKNWAAQLAGVVDAIKLGMEFVYGCGFDAARDLSRTQPVFLDLKLHDIPNTVSHGLKSLASINACLLTIHASGGREMIARAREAIDAAYPPENRPALLAVTVLTSMDAAGLREIGVDATPAEQVLRLADVALRAGADGLVCSAQEITPIRQKFGAEPTLVVPGIRPAGSQSHDQKRVMTPGEAARMGADWIVVGRPITQAPDPAKAARAIQDEILAAT</sequence>
<dbReference type="CDD" id="cd04725">
    <property type="entry name" value="OMP_decarboxylase_like"/>
    <property type="match status" value="1"/>
</dbReference>
<evidence type="ECO:0000256" key="8">
    <source>
        <dbReference type="RuleBase" id="RU000512"/>
    </source>
</evidence>
<organism evidence="10 11">
    <name type="scientific">Sorlinia euscelidii</name>
    <dbReference type="NCBI Taxonomy" id="3081148"/>
    <lineage>
        <taxon>Bacteria</taxon>
        <taxon>Pseudomonadati</taxon>
        <taxon>Pseudomonadota</taxon>
        <taxon>Alphaproteobacteria</taxon>
        <taxon>Acetobacterales</taxon>
        <taxon>Acetobacteraceae</taxon>
        <taxon>Sorlinia</taxon>
    </lineage>
</organism>
<dbReference type="PANTHER" id="PTHR32119">
    <property type="entry name" value="OROTIDINE 5'-PHOSPHATE DECARBOXYLASE"/>
    <property type="match status" value="1"/>
</dbReference>
<feature type="binding site" evidence="7">
    <location>
        <begin position="66"/>
        <end position="75"/>
    </location>
    <ligand>
        <name>substrate</name>
    </ligand>
</feature>
<reference evidence="10 11" key="1">
    <citation type="submission" date="2023-10" db="EMBL/GenBank/DDBJ databases">
        <title>Sorlinia euscelidii gen. nov., sp. nov., an acetic acid bacteria isolated from the gut of Euscelidius variegatus emitter.</title>
        <authorList>
            <person name="Michoud G."/>
            <person name="Marasco R."/>
            <person name="Seferji K."/>
            <person name="Gonella E."/>
            <person name="Garuglieri E."/>
            <person name="Alma A."/>
            <person name="Mapelli F."/>
            <person name="Borin S."/>
            <person name="Daffonchio D."/>
            <person name="Crotti E."/>
        </authorList>
    </citation>
    <scope>NUCLEOTIDE SEQUENCE [LARGE SCALE GENOMIC DNA]</scope>
    <source>
        <strain evidence="10 11">EV16P</strain>
    </source>
</reference>
<feature type="binding site" evidence="7">
    <location>
        <position position="18"/>
    </location>
    <ligand>
        <name>substrate</name>
    </ligand>
</feature>
<dbReference type="SMART" id="SM00934">
    <property type="entry name" value="OMPdecase"/>
    <property type="match status" value="1"/>
</dbReference>
<keyword evidence="4 7" id="KW-0665">Pyrimidine biosynthesis</keyword>
<evidence type="ECO:0000313" key="11">
    <source>
        <dbReference type="Proteomes" id="UP001312908"/>
    </source>
</evidence>
<dbReference type="InterPro" id="IPR047596">
    <property type="entry name" value="OMPdecase_bac"/>
</dbReference>
<dbReference type="InterPro" id="IPR011060">
    <property type="entry name" value="RibuloseP-bd_barrel"/>
</dbReference>
<feature type="binding site" evidence="7">
    <location>
        <position position="218"/>
    </location>
    <ligand>
        <name>substrate</name>
    </ligand>
</feature>
<name>A0ABU7TZE9_9PROT</name>
<dbReference type="NCBIfam" id="NF001273">
    <property type="entry name" value="PRK00230.1"/>
    <property type="match status" value="1"/>
</dbReference>
<evidence type="ECO:0000256" key="2">
    <source>
        <dbReference type="ARBA" id="ARBA00004861"/>
    </source>
</evidence>
<feature type="domain" description="Orotidine 5'-phosphate decarboxylase" evidence="9">
    <location>
        <begin position="12"/>
        <end position="234"/>
    </location>
</feature>
<feature type="binding site" evidence="7">
    <location>
        <position position="198"/>
    </location>
    <ligand>
        <name>substrate</name>
    </ligand>
</feature>
<feature type="binding site" evidence="7">
    <location>
        <position position="219"/>
    </location>
    <ligand>
        <name>substrate</name>
    </ligand>
</feature>
<evidence type="ECO:0000256" key="1">
    <source>
        <dbReference type="ARBA" id="ARBA00002356"/>
    </source>
</evidence>
<feature type="binding site" evidence="7">
    <location>
        <position position="189"/>
    </location>
    <ligand>
        <name>substrate</name>
    </ligand>
</feature>
<dbReference type="InterPro" id="IPR013785">
    <property type="entry name" value="Aldolase_TIM"/>
</dbReference>
<dbReference type="PANTHER" id="PTHR32119:SF2">
    <property type="entry name" value="OROTIDINE 5'-PHOSPHATE DECARBOXYLASE"/>
    <property type="match status" value="1"/>
</dbReference>
<comment type="caution">
    <text evidence="10">The sequence shown here is derived from an EMBL/GenBank/DDBJ whole genome shotgun (WGS) entry which is preliminary data.</text>
</comment>
<dbReference type="Pfam" id="PF00215">
    <property type="entry name" value="OMPdecase"/>
    <property type="match status" value="1"/>
</dbReference>
<dbReference type="PROSITE" id="PS00156">
    <property type="entry name" value="OMPDECASE"/>
    <property type="match status" value="1"/>
</dbReference>
<proteinExistence type="inferred from homology"/>
<comment type="function">
    <text evidence="1 7">Catalyzes the decarboxylation of orotidine 5'-monophosphate (OMP) to uridine 5'-monophosphate (UMP).</text>
</comment>
<dbReference type="HAMAP" id="MF_01200_B">
    <property type="entry name" value="OMPdecase_type1_B"/>
    <property type="match status" value="1"/>
</dbReference>
<feature type="binding site" evidence="7">
    <location>
        <position position="128"/>
    </location>
    <ligand>
        <name>substrate</name>
    </ligand>
</feature>
<comment type="subunit">
    <text evidence="7">Homodimer.</text>
</comment>
<comment type="catalytic activity">
    <reaction evidence="6 7 8">
        <text>orotidine 5'-phosphate + H(+) = UMP + CO2</text>
        <dbReference type="Rhea" id="RHEA:11596"/>
        <dbReference type="ChEBI" id="CHEBI:15378"/>
        <dbReference type="ChEBI" id="CHEBI:16526"/>
        <dbReference type="ChEBI" id="CHEBI:57538"/>
        <dbReference type="ChEBI" id="CHEBI:57865"/>
        <dbReference type="EC" id="4.1.1.23"/>
    </reaction>
</comment>
<dbReference type="NCBIfam" id="TIGR01740">
    <property type="entry name" value="pyrF"/>
    <property type="match status" value="1"/>
</dbReference>
<keyword evidence="3 7" id="KW-0210">Decarboxylase</keyword>
<comment type="pathway">
    <text evidence="2 7 8">Pyrimidine metabolism; UMP biosynthesis via de novo pathway; UMP from orotate: step 2/2.</text>
</comment>
<dbReference type="InterPro" id="IPR014732">
    <property type="entry name" value="OMPdecase"/>
</dbReference>
<gene>
    <name evidence="7" type="primary">pyrF</name>
    <name evidence="10" type="ORF">DOFOFD_01745</name>
</gene>
<evidence type="ECO:0000313" key="10">
    <source>
        <dbReference type="EMBL" id="MEE8657738.1"/>
    </source>
</evidence>
<comment type="similarity">
    <text evidence="7">Belongs to the OMP decarboxylase family. Type 1 subfamily.</text>
</comment>
<dbReference type="EMBL" id="JAWJZY010000001">
    <property type="protein sequence ID" value="MEE8657738.1"/>
    <property type="molecule type" value="Genomic_DNA"/>
</dbReference>
<dbReference type="EC" id="4.1.1.23" evidence="7"/>
<dbReference type="InterPro" id="IPR018089">
    <property type="entry name" value="OMPdecase_AS"/>
</dbReference>
<dbReference type="Gene3D" id="3.20.20.70">
    <property type="entry name" value="Aldolase class I"/>
    <property type="match status" value="1"/>
</dbReference>
<evidence type="ECO:0000256" key="5">
    <source>
        <dbReference type="ARBA" id="ARBA00023239"/>
    </source>
</evidence>
<dbReference type="Proteomes" id="UP001312908">
    <property type="component" value="Unassembled WGS sequence"/>
</dbReference>
<accession>A0ABU7TZE9</accession>